<dbReference type="Gene3D" id="3.30.70.1560">
    <property type="entry name" value="Alpha-L RNA-binding motif"/>
    <property type="match status" value="1"/>
</dbReference>
<dbReference type="InterPro" id="IPR050343">
    <property type="entry name" value="RsuA_PseudoU_synthase"/>
</dbReference>
<keyword evidence="2" id="KW-0694">RNA-binding</keyword>
<keyword evidence="1" id="KW-0413">Isomerase</keyword>
<sequence>MSGSRALIHAGEGLLTSAASRCSAGKVAPRVMTAEDVPRIACRTLQKMTTSFEWLARRISLSGQMSRSQAEAAIRNGEVVVDGQVVRHNVQVSDHCDVICRDQPVEPPGDPKVWLINKPRGVVCSATRIRGLTALPDLFEIWYKRRAHELSHNINNVDLIPPHFIVINPIPVMCSGLVVLTNDGEFAHNMAHPRSKVLSVFLVRVKGRLPEDRFRSWRRKEGVQVGSVDYGQVFVGIDKRPSEEVTWLRVRLVMTNEKSLVKLFRDTYKLRVTKVNSASFGPYRSSTAYVDYICPQPVSPHVRHLAPRRIARDAIMAAKGTLVNPITGEFVSIFDQARHSLAIGEEPPPQIDMERDDQALRIPE</sequence>
<evidence type="ECO:0000313" key="5">
    <source>
        <dbReference type="EMBL" id="KAF4664215.1"/>
    </source>
</evidence>
<evidence type="ECO:0000256" key="3">
    <source>
        <dbReference type="SAM" id="MobiDB-lite"/>
    </source>
</evidence>
<dbReference type="InterPro" id="IPR036986">
    <property type="entry name" value="S4_RNA-bd_sf"/>
</dbReference>
<accession>A0A7J6LYB1</accession>
<dbReference type="SMART" id="SM00363">
    <property type="entry name" value="S4"/>
    <property type="match status" value="1"/>
</dbReference>
<reference evidence="5 6" key="1">
    <citation type="submission" date="2020-04" db="EMBL/GenBank/DDBJ databases">
        <title>Perkinsus olseni comparative genomics.</title>
        <authorList>
            <person name="Bogema D.R."/>
        </authorList>
    </citation>
    <scope>NUCLEOTIDE SEQUENCE [LARGE SCALE GENOMIC DNA]</scope>
    <source>
        <strain evidence="5">ATCC PRA-179</strain>
    </source>
</reference>
<dbReference type="PANTHER" id="PTHR47683:SF2">
    <property type="entry name" value="RNA-BINDING S4 DOMAIN-CONTAINING PROTEIN"/>
    <property type="match status" value="1"/>
</dbReference>
<dbReference type="Proteomes" id="UP000570595">
    <property type="component" value="Unassembled WGS sequence"/>
</dbReference>
<dbReference type="InterPro" id="IPR020103">
    <property type="entry name" value="PsdUridine_synth_cat_dom_sf"/>
</dbReference>
<evidence type="ECO:0000256" key="1">
    <source>
        <dbReference type="ARBA" id="ARBA00023235"/>
    </source>
</evidence>
<evidence type="ECO:0000256" key="2">
    <source>
        <dbReference type="PROSITE-ProRule" id="PRU00182"/>
    </source>
</evidence>
<dbReference type="GO" id="GO:0003723">
    <property type="term" value="F:RNA binding"/>
    <property type="evidence" value="ECO:0007669"/>
    <property type="project" value="UniProtKB-KW"/>
</dbReference>
<feature type="compositionally biased region" description="Basic and acidic residues" evidence="3">
    <location>
        <begin position="352"/>
        <end position="364"/>
    </location>
</feature>
<name>A0A7J6LYB1_PEROL</name>
<evidence type="ECO:0000313" key="6">
    <source>
        <dbReference type="Proteomes" id="UP000570595"/>
    </source>
</evidence>
<comment type="caution">
    <text evidence="5">The sequence shown here is derived from an EMBL/GenBank/DDBJ whole genome shotgun (WGS) entry which is preliminary data.</text>
</comment>
<dbReference type="PROSITE" id="PS50889">
    <property type="entry name" value="S4"/>
    <property type="match status" value="1"/>
</dbReference>
<organism evidence="5 6">
    <name type="scientific">Perkinsus olseni</name>
    <name type="common">Perkinsus atlanticus</name>
    <dbReference type="NCBI Taxonomy" id="32597"/>
    <lineage>
        <taxon>Eukaryota</taxon>
        <taxon>Sar</taxon>
        <taxon>Alveolata</taxon>
        <taxon>Perkinsozoa</taxon>
        <taxon>Perkinsea</taxon>
        <taxon>Perkinsida</taxon>
        <taxon>Perkinsidae</taxon>
        <taxon>Perkinsus</taxon>
    </lineage>
</organism>
<dbReference type="OrthoDB" id="440619at2759"/>
<dbReference type="InterPro" id="IPR020094">
    <property type="entry name" value="TruA/RsuA/RluB/E/F_N"/>
</dbReference>
<dbReference type="GO" id="GO:0001522">
    <property type="term" value="P:pseudouridine synthesis"/>
    <property type="evidence" value="ECO:0007669"/>
    <property type="project" value="InterPro"/>
</dbReference>
<feature type="domain" description="RNA-binding S4" evidence="4">
    <location>
        <begin position="53"/>
        <end position="110"/>
    </location>
</feature>
<protein>
    <recommendedName>
        <fullName evidence="4">RNA-binding S4 domain-containing protein</fullName>
    </recommendedName>
</protein>
<dbReference type="EMBL" id="JABAHT010000122">
    <property type="protein sequence ID" value="KAF4664215.1"/>
    <property type="molecule type" value="Genomic_DNA"/>
</dbReference>
<dbReference type="Gene3D" id="3.30.70.580">
    <property type="entry name" value="Pseudouridine synthase I, catalytic domain, N-terminal subdomain"/>
    <property type="match status" value="1"/>
</dbReference>
<dbReference type="SUPFAM" id="SSF55174">
    <property type="entry name" value="Alpha-L RNA-binding motif"/>
    <property type="match status" value="1"/>
</dbReference>
<proteinExistence type="predicted"/>
<feature type="region of interest" description="Disordered" evidence="3">
    <location>
        <begin position="345"/>
        <end position="364"/>
    </location>
</feature>
<dbReference type="InterPro" id="IPR006145">
    <property type="entry name" value="PsdUridine_synth_RsuA/RluA"/>
</dbReference>
<dbReference type="PANTHER" id="PTHR47683">
    <property type="entry name" value="PSEUDOURIDINE SYNTHASE FAMILY PROTEIN-RELATED"/>
    <property type="match status" value="1"/>
</dbReference>
<dbReference type="GO" id="GO:0009982">
    <property type="term" value="F:pseudouridine synthase activity"/>
    <property type="evidence" value="ECO:0007669"/>
    <property type="project" value="InterPro"/>
</dbReference>
<evidence type="ECO:0000259" key="4">
    <source>
        <dbReference type="SMART" id="SM00363"/>
    </source>
</evidence>
<dbReference type="Gene3D" id="3.10.290.10">
    <property type="entry name" value="RNA-binding S4 domain"/>
    <property type="match status" value="1"/>
</dbReference>
<dbReference type="Pfam" id="PF00849">
    <property type="entry name" value="PseudoU_synth_2"/>
    <property type="match status" value="1"/>
</dbReference>
<gene>
    <name evidence="5" type="ORF">FOZ61_001022</name>
</gene>
<dbReference type="InterPro" id="IPR002942">
    <property type="entry name" value="S4_RNA-bd"/>
</dbReference>
<dbReference type="AlphaFoldDB" id="A0A7J6LYB1"/>
<dbReference type="CDD" id="cd00165">
    <property type="entry name" value="S4"/>
    <property type="match status" value="1"/>
</dbReference>
<dbReference type="InterPro" id="IPR042092">
    <property type="entry name" value="PsdUridine_s_RsuA/RluB/E/F_cat"/>
</dbReference>
<dbReference type="SUPFAM" id="SSF55120">
    <property type="entry name" value="Pseudouridine synthase"/>
    <property type="match status" value="1"/>
</dbReference>